<dbReference type="Proteomes" id="UP000095287">
    <property type="component" value="Unplaced"/>
</dbReference>
<keyword evidence="2" id="KW-1185">Reference proteome</keyword>
<proteinExistence type="predicted"/>
<organism evidence="2 3">
    <name type="scientific">Steinernema glaseri</name>
    <dbReference type="NCBI Taxonomy" id="37863"/>
    <lineage>
        <taxon>Eukaryota</taxon>
        <taxon>Metazoa</taxon>
        <taxon>Ecdysozoa</taxon>
        <taxon>Nematoda</taxon>
        <taxon>Chromadorea</taxon>
        <taxon>Rhabditida</taxon>
        <taxon>Tylenchina</taxon>
        <taxon>Panagrolaimomorpha</taxon>
        <taxon>Strongyloidoidea</taxon>
        <taxon>Steinernematidae</taxon>
        <taxon>Steinernema</taxon>
    </lineage>
</organism>
<name>A0A1I7YPI4_9BILA</name>
<feature type="transmembrane region" description="Helical" evidence="1">
    <location>
        <begin position="177"/>
        <end position="200"/>
    </location>
</feature>
<evidence type="ECO:0000256" key="1">
    <source>
        <dbReference type="SAM" id="Phobius"/>
    </source>
</evidence>
<keyword evidence="1" id="KW-1133">Transmembrane helix</keyword>
<keyword evidence="1" id="KW-0812">Transmembrane</keyword>
<dbReference type="AlphaFoldDB" id="A0A1I7YPI4"/>
<sequence>MQKDTSKPCGALEELVKEAEDIQRKLSESEDDEYRNDLALRLVHVAMEEKSTEVTPAIERYMKSINMDRVLVMEKFLIDYLSDADEEEKGVAELNASLVPFDLKVAQLKSVVPSGYHEFIESYWRDLKRSTTPGLMEACLPDNYNAEGLVKRYKLTIKQRETKCVPEGKNPFEVREYIAALIFCILFFCSFIPMFLIGGVKSED</sequence>
<dbReference type="WBParaSite" id="L893_g18175.t1">
    <property type="protein sequence ID" value="L893_g18175.t1"/>
    <property type="gene ID" value="L893_g18175"/>
</dbReference>
<evidence type="ECO:0000313" key="2">
    <source>
        <dbReference type="Proteomes" id="UP000095287"/>
    </source>
</evidence>
<keyword evidence="1" id="KW-0472">Membrane</keyword>
<protein>
    <submittedName>
        <fullName evidence="3">Mono(ADP-ribosyl)transferase</fullName>
    </submittedName>
</protein>
<reference evidence="3" key="1">
    <citation type="submission" date="2016-11" db="UniProtKB">
        <authorList>
            <consortium name="WormBaseParasite"/>
        </authorList>
    </citation>
    <scope>IDENTIFICATION</scope>
</reference>
<accession>A0A1I7YPI4</accession>
<evidence type="ECO:0000313" key="3">
    <source>
        <dbReference type="WBParaSite" id="L893_g18175.t1"/>
    </source>
</evidence>